<dbReference type="GO" id="GO:0005524">
    <property type="term" value="F:ATP binding"/>
    <property type="evidence" value="ECO:0007669"/>
    <property type="project" value="UniProtKB-KW"/>
</dbReference>
<protein>
    <recommendedName>
        <fullName evidence="3">histidine kinase</fullName>
        <ecNumber evidence="3">2.7.13.3</ecNumber>
    </recommendedName>
</protein>
<keyword evidence="11 12" id="KW-0472">Membrane</keyword>
<evidence type="ECO:0000256" key="1">
    <source>
        <dbReference type="ARBA" id="ARBA00000085"/>
    </source>
</evidence>
<dbReference type="Proteomes" id="UP000006620">
    <property type="component" value="Chromosome"/>
</dbReference>
<dbReference type="CDD" id="cd06225">
    <property type="entry name" value="HAMP"/>
    <property type="match status" value="1"/>
</dbReference>
<feature type="transmembrane region" description="Helical" evidence="12">
    <location>
        <begin position="12"/>
        <end position="34"/>
    </location>
</feature>
<keyword evidence="5" id="KW-0597">Phosphoprotein</keyword>
<dbReference type="Pfam" id="PF00672">
    <property type="entry name" value="HAMP"/>
    <property type="match status" value="1"/>
</dbReference>
<dbReference type="SMART" id="SM00387">
    <property type="entry name" value="HATPase_c"/>
    <property type="match status" value="1"/>
</dbReference>
<dbReference type="KEGG" id="pms:KNP414_00470"/>
<keyword evidence="10" id="KW-0902">Two-component regulatory system</keyword>
<dbReference type="HOGENOM" id="CLU_000445_89_6_9"/>
<dbReference type="InterPro" id="IPR004358">
    <property type="entry name" value="Sig_transdc_His_kin-like_C"/>
</dbReference>
<evidence type="ECO:0000256" key="8">
    <source>
        <dbReference type="ARBA" id="ARBA00022777"/>
    </source>
</evidence>
<dbReference type="PRINTS" id="PR00344">
    <property type="entry name" value="BCTRLSENSOR"/>
</dbReference>
<dbReference type="AlphaFoldDB" id="F8FPE5"/>
<sequence length="498" mass="55778">MSIRMKLILSNIAMVVVPVLLFALTTVLVAALVMNNAFGLKSLVLPGIGLEENAVEEHFDSKSEWYTVLQYFAREEPERFRDPDFLQQTGEKLASLESGIVVLQEGKVTFASQAIGRVDDPSALLALPDVSGRERHEHEIVLGGVAYYVFSHELRFGDGGTGVLVMLEDQRPLGMVTRRVFPIVLGILLLVLAVTNGGLTYLVSRSIIRPLRELKAAAERIKDGRLEEKLELRRRDEIGEVGAAFEEMRQRLLDSIRTQLQYEDNRKELLTNISHDLKTPITAIQSCAEGLRDGIADTPEKQAKYVGMIHSKALHLNRLIDELFLFSKLDLKRLPFHFEPLELRAYLMDYAEELKVDPRMREMQVRFEAVETGPRVWVQADREKLGRVLMNIVDNAVKHAREPQAQLQIALRAEDGEAELTLEDNGPGIEPQALPWVFDRFYRADLSRRTDTGGSGLGLAIVKGIVEEHGGRVRAESGPDRGTAIVITLPLLAEVPEP</sequence>
<dbReference type="InterPro" id="IPR050351">
    <property type="entry name" value="BphY/WalK/GraS-like"/>
</dbReference>
<dbReference type="PANTHER" id="PTHR42878:SF7">
    <property type="entry name" value="SENSOR HISTIDINE KINASE GLRK"/>
    <property type="match status" value="1"/>
</dbReference>
<keyword evidence="6" id="KW-0808">Transferase</keyword>
<dbReference type="GO" id="GO:0030295">
    <property type="term" value="F:protein kinase activator activity"/>
    <property type="evidence" value="ECO:0007669"/>
    <property type="project" value="TreeGrafter"/>
</dbReference>
<dbReference type="CDD" id="cd00075">
    <property type="entry name" value="HATPase"/>
    <property type="match status" value="1"/>
</dbReference>
<keyword evidence="7" id="KW-0547">Nucleotide-binding</keyword>
<evidence type="ECO:0000256" key="10">
    <source>
        <dbReference type="ARBA" id="ARBA00023012"/>
    </source>
</evidence>
<keyword evidence="9" id="KW-0067">ATP-binding</keyword>
<evidence type="ECO:0000259" key="13">
    <source>
        <dbReference type="PROSITE" id="PS50109"/>
    </source>
</evidence>
<dbReference type="SUPFAM" id="SSF158472">
    <property type="entry name" value="HAMP domain-like"/>
    <property type="match status" value="1"/>
</dbReference>
<reference evidence="16" key="1">
    <citation type="submission" date="2011-06" db="EMBL/GenBank/DDBJ databases">
        <title>Complete genome sequence of Paenibacillus mucilaginosus KNP414.</title>
        <authorList>
            <person name="Wang J."/>
            <person name="Hu S."/>
            <person name="Hu X."/>
            <person name="Zhang B."/>
            <person name="Dong D."/>
            <person name="Zhang S."/>
            <person name="Zhao K."/>
            <person name="Wu D."/>
        </authorList>
    </citation>
    <scope>NUCLEOTIDE SEQUENCE [LARGE SCALE GENOMIC DNA]</scope>
    <source>
        <strain evidence="16">KNP414</strain>
    </source>
</reference>
<reference evidence="15 16" key="2">
    <citation type="journal article" date="2013" name="Genome Announc.">
        <title>Genome Sequence of Growth-Improving Paenibacillus mucilaginosus Strain KNP414.</title>
        <authorList>
            <person name="Lu J.J."/>
            <person name="Wang J.F."/>
            <person name="Hu X.F."/>
        </authorList>
    </citation>
    <scope>NUCLEOTIDE SEQUENCE [LARGE SCALE GENOMIC DNA]</scope>
    <source>
        <strain evidence="15 16">KNP414</strain>
    </source>
</reference>
<dbReference type="EC" id="2.7.13.3" evidence="3"/>
<dbReference type="InterPro" id="IPR003594">
    <property type="entry name" value="HATPase_dom"/>
</dbReference>
<feature type="domain" description="HAMP" evidence="14">
    <location>
        <begin position="205"/>
        <end position="257"/>
    </location>
</feature>
<keyword evidence="12" id="KW-0812">Transmembrane</keyword>
<dbReference type="PANTHER" id="PTHR42878">
    <property type="entry name" value="TWO-COMPONENT HISTIDINE KINASE"/>
    <property type="match status" value="1"/>
</dbReference>
<dbReference type="Gene3D" id="6.10.340.10">
    <property type="match status" value="1"/>
</dbReference>
<comment type="catalytic activity">
    <reaction evidence="1">
        <text>ATP + protein L-histidine = ADP + protein N-phospho-L-histidine.</text>
        <dbReference type="EC" id="2.7.13.3"/>
    </reaction>
</comment>
<keyword evidence="12" id="KW-1133">Transmembrane helix</keyword>
<accession>F8FPE5</accession>
<evidence type="ECO:0000313" key="15">
    <source>
        <dbReference type="EMBL" id="AEI39095.1"/>
    </source>
</evidence>
<dbReference type="RefSeq" id="WP_013914261.1">
    <property type="nucleotide sequence ID" value="NC_015690.1"/>
</dbReference>
<dbReference type="InterPro" id="IPR036890">
    <property type="entry name" value="HATPase_C_sf"/>
</dbReference>
<dbReference type="SUPFAM" id="SSF55874">
    <property type="entry name" value="ATPase domain of HSP90 chaperone/DNA topoisomerase II/histidine kinase"/>
    <property type="match status" value="1"/>
</dbReference>
<evidence type="ECO:0000259" key="14">
    <source>
        <dbReference type="PROSITE" id="PS50885"/>
    </source>
</evidence>
<dbReference type="FunFam" id="3.30.565.10:FF:000006">
    <property type="entry name" value="Sensor histidine kinase WalK"/>
    <property type="match status" value="1"/>
</dbReference>
<dbReference type="Gene3D" id="1.10.287.130">
    <property type="match status" value="1"/>
</dbReference>
<dbReference type="GO" id="GO:0007234">
    <property type="term" value="P:osmosensory signaling via phosphorelay pathway"/>
    <property type="evidence" value="ECO:0007669"/>
    <property type="project" value="TreeGrafter"/>
</dbReference>
<evidence type="ECO:0000256" key="6">
    <source>
        <dbReference type="ARBA" id="ARBA00022679"/>
    </source>
</evidence>
<dbReference type="PROSITE" id="PS50885">
    <property type="entry name" value="HAMP"/>
    <property type="match status" value="1"/>
</dbReference>
<evidence type="ECO:0000256" key="3">
    <source>
        <dbReference type="ARBA" id="ARBA00012438"/>
    </source>
</evidence>
<evidence type="ECO:0000256" key="11">
    <source>
        <dbReference type="ARBA" id="ARBA00023136"/>
    </source>
</evidence>
<proteinExistence type="predicted"/>
<organism evidence="15 16">
    <name type="scientific">Paenibacillus mucilaginosus (strain KNP414)</name>
    <dbReference type="NCBI Taxonomy" id="1036673"/>
    <lineage>
        <taxon>Bacteria</taxon>
        <taxon>Bacillati</taxon>
        <taxon>Bacillota</taxon>
        <taxon>Bacilli</taxon>
        <taxon>Bacillales</taxon>
        <taxon>Paenibacillaceae</taxon>
        <taxon>Paenibacillus</taxon>
    </lineage>
</organism>
<dbReference type="SMART" id="SM00304">
    <property type="entry name" value="HAMP"/>
    <property type="match status" value="1"/>
</dbReference>
<dbReference type="SMART" id="SM00388">
    <property type="entry name" value="HisKA"/>
    <property type="match status" value="1"/>
</dbReference>
<keyword evidence="8 15" id="KW-0418">Kinase</keyword>
<dbReference type="EMBL" id="CP002869">
    <property type="protein sequence ID" value="AEI39095.1"/>
    <property type="molecule type" value="Genomic_DNA"/>
</dbReference>
<dbReference type="Pfam" id="PF02518">
    <property type="entry name" value="HATPase_c"/>
    <property type="match status" value="1"/>
</dbReference>
<evidence type="ECO:0000256" key="12">
    <source>
        <dbReference type="SAM" id="Phobius"/>
    </source>
</evidence>
<evidence type="ECO:0000256" key="4">
    <source>
        <dbReference type="ARBA" id="ARBA00022475"/>
    </source>
</evidence>
<evidence type="ECO:0000256" key="7">
    <source>
        <dbReference type="ARBA" id="ARBA00022741"/>
    </source>
</evidence>
<dbReference type="SUPFAM" id="SSF47384">
    <property type="entry name" value="Homodimeric domain of signal transducing histidine kinase"/>
    <property type="match status" value="1"/>
</dbReference>
<dbReference type="Gene3D" id="3.30.565.10">
    <property type="entry name" value="Histidine kinase-like ATPase, C-terminal domain"/>
    <property type="match status" value="1"/>
</dbReference>
<dbReference type="GO" id="GO:0005886">
    <property type="term" value="C:plasma membrane"/>
    <property type="evidence" value="ECO:0007669"/>
    <property type="project" value="UniProtKB-SubCell"/>
</dbReference>
<dbReference type="InterPro" id="IPR003660">
    <property type="entry name" value="HAMP_dom"/>
</dbReference>
<dbReference type="PROSITE" id="PS50109">
    <property type="entry name" value="HIS_KIN"/>
    <property type="match status" value="1"/>
</dbReference>
<evidence type="ECO:0000256" key="2">
    <source>
        <dbReference type="ARBA" id="ARBA00004651"/>
    </source>
</evidence>
<dbReference type="GO" id="GO:0000156">
    <property type="term" value="F:phosphorelay response regulator activity"/>
    <property type="evidence" value="ECO:0007669"/>
    <property type="project" value="TreeGrafter"/>
</dbReference>
<evidence type="ECO:0000256" key="9">
    <source>
        <dbReference type="ARBA" id="ARBA00022840"/>
    </source>
</evidence>
<feature type="domain" description="Histidine kinase" evidence="13">
    <location>
        <begin position="272"/>
        <end position="493"/>
    </location>
</feature>
<evidence type="ECO:0000256" key="5">
    <source>
        <dbReference type="ARBA" id="ARBA00022553"/>
    </source>
</evidence>
<dbReference type="CDD" id="cd00082">
    <property type="entry name" value="HisKA"/>
    <property type="match status" value="1"/>
</dbReference>
<name>F8FPE5_PAEMK</name>
<evidence type="ECO:0000313" key="16">
    <source>
        <dbReference type="Proteomes" id="UP000006620"/>
    </source>
</evidence>
<dbReference type="InterPro" id="IPR036097">
    <property type="entry name" value="HisK_dim/P_sf"/>
</dbReference>
<feature type="transmembrane region" description="Helical" evidence="12">
    <location>
        <begin position="180"/>
        <end position="203"/>
    </location>
</feature>
<dbReference type="InterPro" id="IPR005467">
    <property type="entry name" value="His_kinase_dom"/>
</dbReference>
<dbReference type="PATRIC" id="fig|1036673.3.peg.422"/>
<dbReference type="InterPro" id="IPR003661">
    <property type="entry name" value="HisK_dim/P_dom"/>
</dbReference>
<comment type="subcellular location">
    <subcellularLocation>
        <location evidence="2">Cell membrane</location>
        <topology evidence="2">Multi-pass membrane protein</topology>
    </subcellularLocation>
</comment>
<dbReference type="GO" id="GO:0000155">
    <property type="term" value="F:phosphorelay sensor kinase activity"/>
    <property type="evidence" value="ECO:0007669"/>
    <property type="project" value="InterPro"/>
</dbReference>
<keyword evidence="4" id="KW-1003">Cell membrane</keyword>
<gene>
    <name evidence="15" type="ordered locus">KNP414_00470</name>
</gene>
<dbReference type="Pfam" id="PF00512">
    <property type="entry name" value="HisKA"/>
    <property type="match status" value="1"/>
</dbReference>